<evidence type="ECO:0000256" key="1">
    <source>
        <dbReference type="ARBA" id="ARBA00000083"/>
    </source>
</evidence>
<keyword evidence="9" id="KW-0119">Carbohydrate metabolism</keyword>
<feature type="region of interest" description="Disordered" evidence="10">
    <location>
        <begin position="331"/>
        <end position="351"/>
    </location>
</feature>
<dbReference type="CDD" id="cd05247">
    <property type="entry name" value="UDP_G4E_1_SDR_e"/>
    <property type="match status" value="1"/>
</dbReference>
<comment type="cofactor">
    <cofactor evidence="2 9">
        <name>NAD(+)</name>
        <dbReference type="ChEBI" id="CHEBI:57540"/>
    </cofactor>
</comment>
<evidence type="ECO:0000259" key="11">
    <source>
        <dbReference type="Pfam" id="PF16363"/>
    </source>
</evidence>
<keyword evidence="7 9" id="KW-0520">NAD</keyword>
<dbReference type="PANTHER" id="PTHR43725:SF47">
    <property type="entry name" value="UDP-GLUCOSE 4-EPIMERASE"/>
    <property type="match status" value="1"/>
</dbReference>
<evidence type="ECO:0000256" key="4">
    <source>
        <dbReference type="ARBA" id="ARBA00007637"/>
    </source>
</evidence>
<comment type="pathway">
    <text evidence="3 9">Carbohydrate metabolism; galactose metabolism.</text>
</comment>
<dbReference type="Gene3D" id="3.40.50.720">
    <property type="entry name" value="NAD(P)-binding Rossmann-like Domain"/>
    <property type="match status" value="1"/>
</dbReference>
<dbReference type="InterPro" id="IPR016040">
    <property type="entry name" value="NAD(P)-bd_dom"/>
</dbReference>
<evidence type="ECO:0000256" key="5">
    <source>
        <dbReference type="ARBA" id="ARBA00013189"/>
    </source>
</evidence>
<evidence type="ECO:0000256" key="7">
    <source>
        <dbReference type="ARBA" id="ARBA00023027"/>
    </source>
</evidence>
<dbReference type="GO" id="GO:0006012">
    <property type="term" value="P:galactose metabolic process"/>
    <property type="evidence" value="ECO:0007669"/>
    <property type="project" value="InterPro"/>
</dbReference>
<evidence type="ECO:0000256" key="3">
    <source>
        <dbReference type="ARBA" id="ARBA00004947"/>
    </source>
</evidence>
<dbReference type="AlphaFoldDB" id="A0A936ZRR5"/>
<comment type="subunit">
    <text evidence="9">Homodimer.</text>
</comment>
<protein>
    <recommendedName>
        <fullName evidence="6 9">UDP-glucose 4-epimerase</fullName>
        <ecNumber evidence="5 9">5.1.3.2</ecNumber>
    </recommendedName>
</protein>
<evidence type="ECO:0000313" key="13">
    <source>
        <dbReference type="Proteomes" id="UP000613011"/>
    </source>
</evidence>
<dbReference type="RefSeq" id="WP_201685336.1">
    <property type="nucleotide sequence ID" value="NZ_JAEQNA010000007.1"/>
</dbReference>
<organism evidence="12 13">
    <name type="scientific">Ramlibacter aurantiacus</name>
    <dbReference type="NCBI Taxonomy" id="2801330"/>
    <lineage>
        <taxon>Bacteria</taxon>
        <taxon>Pseudomonadati</taxon>
        <taxon>Pseudomonadota</taxon>
        <taxon>Betaproteobacteria</taxon>
        <taxon>Burkholderiales</taxon>
        <taxon>Comamonadaceae</taxon>
        <taxon>Ramlibacter</taxon>
    </lineage>
</organism>
<sequence length="351" mass="38249">MNQRTVLVTGATGYIASHVCVLLLQRGFEVIGLDNLSNSTVDVLERVREIAGRPIPFMQADVRDTRTLSEVLAGRRVEAVLHFAGLKSVSESVAQPLSYFDNNVHGTVTLLQAMSLAQVKRLIFSSSATVYGQPEVVPIQESARVSVTNPYGRSKLFVEEILADLHRSDSTWSIGVLRYFNPVGAHSSGLIGEKPKGTPNNLMPYIAEVAVGLRPYVSVFGGDYPTADGTGVRDYIHVMDLAEAHVAALEHLLGGNPGFTLNVGTGRGYSVLEVIRAYERASGRPIPHKIVARRPGDVAECFADPTAAQELLGWSARLPLDRMCADQWRWQQHKESHQQEGSAPTPRGRAS</sequence>
<dbReference type="Gene3D" id="3.90.25.10">
    <property type="entry name" value="UDP-galactose 4-epimerase, domain 1"/>
    <property type="match status" value="1"/>
</dbReference>
<proteinExistence type="inferred from homology"/>
<dbReference type="GO" id="GO:0003978">
    <property type="term" value="F:UDP-glucose 4-epimerase activity"/>
    <property type="evidence" value="ECO:0007669"/>
    <property type="project" value="UniProtKB-UniRule"/>
</dbReference>
<evidence type="ECO:0000256" key="10">
    <source>
        <dbReference type="SAM" id="MobiDB-lite"/>
    </source>
</evidence>
<comment type="similarity">
    <text evidence="4 9">Belongs to the NAD(P)-dependent epimerase/dehydratase family.</text>
</comment>
<dbReference type="Proteomes" id="UP000613011">
    <property type="component" value="Unassembled WGS sequence"/>
</dbReference>
<dbReference type="InterPro" id="IPR005886">
    <property type="entry name" value="UDP_G4E"/>
</dbReference>
<gene>
    <name evidence="12" type="primary">galE</name>
    <name evidence="12" type="ORF">JI739_18110</name>
</gene>
<dbReference type="SUPFAM" id="SSF51735">
    <property type="entry name" value="NAD(P)-binding Rossmann-fold domains"/>
    <property type="match status" value="1"/>
</dbReference>
<comment type="catalytic activity">
    <reaction evidence="1 9">
        <text>UDP-alpha-D-glucose = UDP-alpha-D-galactose</text>
        <dbReference type="Rhea" id="RHEA:22168"/>
        <dbReference type="ChEBI" id="CHEBI:58885"/>
        <dbReference type="ChEBI" id="CHEBI:66914"/>
        <dbReference type="EC" id="5.1.3.2"/>
    </reaction>
</comment>
<dbReference type="EMBL" id="JAEQNA010000007">
    <property type="protein sequence ID" value="MBL0422268.1"/>
    <property type="molecule type" value="Genomic_DNA"/>
</dbReference>
<evidence type="ECO:0000256" key="8">
    <source>
        <dbReference type="ARBA" id="ARBA00023235"/>
    </source>
</evidence>
<dbReference type="EC" id="5.1.3.2" evidence="5 9"/>
<keyword evidence="13" id="KW-1185">Reference proteome</keyword>
<reference evidence="12" key="1">
    <citation type="submission" date="2021-01" db="EMBL/GenBank/DDBJ databases">
        <title>Ramlibacter sp. strain AW1 16S ribosomal RNA gene Genome sequencing and assembly.</title>
        <authorList>
            <person name="Kang M."/>
        </authorList>
    </citation>
    <scope>NUCLEOTIDE SEQUENCE</scope>
    <source>
        <strain evidence="12">AW1</strain>
    </source>
</reference>
<feature type="domain" description="NAD(P)-binding" evidence="11">
    <location>
        <begin position="7"/>
        <end position="326"/>
    </location>
</feature>
<evidence type="ECO:0000256" key="2">
    <source>
        <dbReference type="ARBA" id="ARBA00001911"/>
    </source>
</evidence>
<dbReference type="Pfam" id="PF16363">
    <property type="entry name" value="GDP_Man_Dehyd"/>
    <property type="match status" value="1"/>
</dbReference>
<dbReference type="InterPro" id="IPR036291">
    <property type="entry name" value="NAD(P)-bd_dom_sf"/>
</dbReference>
<dbReference type="NCBIfam" id="NF007956">
    <property type="entry name" value="PRK10675.1"/>
    <property type="match status" value="1"/>
</dbReference>
<dbReference type="PANTHER" id="PTHR43725">
    <property type="entry name" value="UDP-GLUCOSE 4-EPIMERASE"/>
    <property type="match status" value="1"/>
</dbReference>
<accession>A0A936ZRR5</accession>
<comment type="caution">
    <text evidence="12">The sequence shown here is derived from an EMBL/GenBank/DDBJ whole genome shotgun (WGS) entry which is preliminary data.</text>
</comment>
<evidence type="ECO:0000313" key="12">
    <source>
        <dbReference type="EMBL" id="MBL0422268.1"/>
    </source>
</evidence>
<name>A0A936ZRR5_9BURK</name>
<evidence type="ECO:0000256" key="9">
    <source>
        <dbReference type="RuleBase" id="RU366046"/>
    </source>
</evidence>
<dbReference type="GO" id="GO:0005829">
    <property type="term" value="C:cytosol"/>
    <property type="evidence" value="ECO:0007669"/>
    <property type="project" value="TreeGrafter"/>
</dbReference>
<evidence type="ECO:0000256" key="6">
    <source>
        <dbReference type="ARBA" id="ARBA00018569"/>
    </source>
</evidence>
<dbReference type="NCBIfam" id="TIGR01179">
    <property type="entry name" value="galE"/>
    <property type="match status" value="1"/>
</dbReference>
<keyword evidence="8 9" id="KW-0413">Isomerase</keyword>